<feature type="domain" description="C2H2-type" evidence="19">
    <location>
        <begin position="562"/>
        <end position="586"/>
    </location>
</feature>
<dbReference type="GO" id="GO:0043565">
    <property type="term" value="F:sequence-specific DNA binding"/>
    <property type="evidence" value="ECO:0007669"/>
    <property type="project" value="UniProtKB-ARBA"/>
</dbReference>
<feature type="domain" description="C2H2-type" evidence="19">
    <location>
        <begin position="74"/>
        <end position="101"/>
    </location>
</feature>
<name>H3CHI4_TETNG</name>
<sequence>RLSYLKRHEQIHSDKLPFKCTFCSRLFKHKRSRDRHVKLHTGDKKYSCQECEAAFSRSDHLKIHLKTHSSSKPFKCSVCKRGFSSTSSLQSHMQAHRKNREHLALRSERDGGRKGAGGEADPEQDLYMCDYCEETFSLTDELEKHVLTRHPQLSDRADLQCIHCPDIFLDEASLLTHIETQHANRKHRCPVCSEQFPSVEDVYCHLDSHRQADSNHSATSPDPALGSVASMSSATPDSSASLERGSTPDSTLKPAHGGERSRRRDGGGVWAKVTYSCPYCSKRDFQSLAVLEIHLKTIHADKPQHSHTCHLCLDTLPTLYNLNEHVRKAHRGSSFPLLQFANVTAFHCNYCPDMFGDINSLQEHIRVSHCLPGVSATEGNHAFFCNQCSMGFLTESSLTEHIQQTHCASAKLESPVLQATSQSFMEVYSCPYCTNSPIFGSLLKLTKHIKENHKNIPLANNKRQAKVADLSPASSDVEISSPKRHRLGGDSTPSAGSNGDYPCNQCDMRFATFEGFQTHLKSHLQLLLRRQSCPQCNKEDFESQDALLQHLTMHFTTTSTQYVCESCDKQFSSVDDLQKHLLDMHTFVLYHCTLCQEVFDSKVSIQVHLAVKHSNEKKLFRCTACAWDFRKETDLQLHVKLNHLAQRLKSRKCIFCGETFATEVELQCHITTHSKKFCRFCGKALHTLSLLERHLRDKHLRRAGTAGSGGSGGAERATVAAAEQADLQSMLLKGGDAANSHEASGGEEELDTAEPMYACDICGAAYTMESLLQNHRLRDHNIRPGEDDPGSRKKKADFIKGNHKCNVCSRTFFSENGLREHAQTHRGPAKHYMCPICGERFPSLLTLTEHKVTHSKSLDTGTCRICKMPLQSEEEFIEHCQMHPDLRNSLTGFRCVVCMQTVTSTLELKIHGTFHMQKLSGASASSSPNGQLQQHKFYKCAFCLKEFKNKSEMVKLDVNGLYGLCAGCISRGTNSQSPTQGGGASGEPDKAAGAPKCPECGVKFESQEDLEAHVQADHPEAAAEGKKSEAVPAPKKKTYQCIKCQMTFETEREIQIHVANHMI</sequence>
<evidence type="ECO:0000256" key="18">
    <source>
        <dbReference type="SAM" id="MobiDB-lite"/>
    </source>
</evidence>
<evidence type="ECO:0000256" key="17">
    <source>
        <dbReference type="PROSITE-ProRule" id="PRU00042"/>
    </source>
</evidence>
<evidence type="ECO:0000256" key="15">
    <source>
        <dbReference type="ARBA" id="ARBA00023242"/>
    </source>
</evidence>
<dbReference type="FunFam" id="3.30.160.60:FF:000760">
    <property type="entry name" value="Zinc finger protein 423"/>
    <property type="match status" value="1"/>
</dbReference>
<evidence type="ECO:0000256" key="13">
    <source>
        <dbReference type="ARBA" id="ARBA00023159"/>
    </source>
</evidence>
<organism evidence="20 21">
    <name type="scientific">Tetraodon nigroviridis</name>
    <name type="common">Spotted green pufferfish</name>
    <name type="synonym">Chelonodon nigroviridis</name>
    <dbReference type="NCBI Taxonomy" id="99883"/>
    <lineage>
        <taxon>Eukaryota</taxon>
        <taxon>Metazoa</taxon>
        <taxon>Chordata</taxon>
        <taxon>Craniata</taxon>
        <taxon>Vertebrata</taxon>
        <taxon>Euteleostomi</taxon>
        <taxon>Actinopterygii</taxon>
        <taxon>Neopterygii</taxon>
        <taxon>Teleostei</taxon>
        <taxon>Neoteleostei</taxon>
        <taxon>Acanthomorphata</taxon>
        <taxon>Eupercaria</taxon>
        <taxon>Tetraodontiformes</taxon>
        <taxon>Tetradontoidea</taxon>
        <taxon>Tetraodontidae</taxon>
        <taxon>Tetraodon</taxon>
    </lineage>
</organism>
<dbReference type="GO" id="GO:0045892">
    <property type="term" value="P:negative regulation of DNA-templated transcription"/>
    <property type="evidence" value="ECO:0007669"/>
    <property type="project" value="UniProtKB-ARBA"/>
</dbReference>
<dbReference type="FunFam" id="3.30.160.60:FF:000143">
    <property type="entry name" value="Zinc finger protein 521"/>
    <property type="match status" value="1"/>
</dbReference>
<keyword evidence="9" id="KW-0862">Zinc</keyword>
<evidence type="ECO:0000256" key="14">
    <source>
        <dbReference type="ARBA" id="ARBA00023163"/>
    </source>
</evidence>
<accession>H3CHI4</accession>
<evidence type="ECO:0000256" key="10">
    <source>
        <dbReference type="ARBA" id="ARBA00022902"/>
    </source>
</evidence>
<dbReference type="Ensembl" id="ENSTNIT00000007873.1">
    <property type="protein sequence ID" value="ENSTNIP00000007712.1"/>
    <property type="gene ID" value="ENSTNIG00000005047.1"/>
</dbReference>
<evidence type="ECO:0000256" key="3">
    <source>
        <dbReference type="ARBA" id="ARBA00022473"/>
    </source>
</evidence>
<reference evidence="20" key="3">
    <citation type="submission" date="2025-09" db="UniProtKB">
        <authorList>
            <consortium name="Ensembl"/>
        </authorList>
    </citation>
    <scope>IDENTIFICATION</scope>
</reference>
<dbReference type="FunFam" id="3.30.160.60:FF:000468">
    <property type="entry name" value="B-cell lymphoma 6 protein-like"/>
    <property type="match status" value="1"/>
</dbReference>
<evidence type="ECO:0000259" key="19">
    <source>
        <dbReference type="PROSITE" id="PS50157"/>
    </source>
</evidence>
<keyword evidence="4" id="KW-0678">Repressor</keyword>
<dbReference type="PANTHER" id="PTHR24379:SF128">
    <property type="entry name" value="C2H2-TYPE DOMAIN-CONTAINING PROTEIN"/>
    <property type="match status" value="1"/>
</dbReference>
<reference evidence="21" key="1">
    <citation type="journal article" date="2004" name="Nature">
        <title>Genome duplication in the teleost fish Tetraodon nigroviridis reveals the early vertebrate proto-karyotype.</title>
        <authorList>
            <person name="Jaillon O."/>
            <person name="Aury J.-M."/>
            <person name="Brunet F."/>
            <person name="Petit J.-L."/>
            <person name="Stange-Thomann N."/>
            <person name="Mauceli E."/>
            <person name="Bouneau L."/>
            <person name="Fischer C."/>
            <person name="Ozouf-Costaz C."/>
            <person name="Bernot A."/>
            <person name="Nicaud S."/>
            <person name="Jaffe D."/>
            <person name="Fisher S."/>
            <person name="Lutfalla G."/>
            <person name="Dossat C."/>
            <person name="Segurens B."/>
            <person name="Dasilva C."/>
            <person name="Salanoubat M."/>
            <person name="Levy M."/>
            <person name="Boudet N."/>
            <person name="Castellano S."/>
            <person name="Anthouard V."/>
            <person name="Jubin C."/>
            <person name="Castelli V."/>
            <person name="Katinka M."/>
            <person name="Vacherie B."/>
            <person name="Biemont C."/>
            <person name="Skalli Z."/>
            <person name="Cattolico L."/>
            <person name="Poulain J."/>
            <person name="De Berardinis V."/>
            <person name="Cruaud C."/>
            <person name="Duprat S."/>
            <person name="Brottier P."/>
            <person name="Coutanceau J.-P."/>
            <person name="Gouzy J."/>
            <person name="Parra G."/>
            <person name="Lardier G."/>
            <person name="Chapple C."/>
            <person name="McKernan K.J."/>
            <person name="McEwan P."/>
            <person name="Bosak S."/>
            <person name="Kellis M."/>
            <person name="Volff J.-N."/>
            <person name="Guigo R."/>
            <person name="Zody M.C."/>
            <person name="Mesirov J."/>
            <person name="Lindblad-Toh K."/>
            <person name="Birren B."/>
            <person name="Nusbaum C."/>
            <person name="Kahn D."/>
            <person name="Robinson-Rechavi M."/>
            <person name="Laudet V."/>
            <person name="Schachter V."/>
            <person name="Quetier F."/>
            <person name="Saurin W."/>
            <person name="Scarpelli C."/>
            <person name="Wincker P."/>
            <person name="Lander E.S."/>
            <person name="Weissenbach J."/>
            <person name="Roest Crollius H."/>
        </authorList>
    </citation>
    <scope>NUCLEOTIDE SEQUENCE [LARGE SCALE GENOMIC DNA]</scope>
</reference>
<feature type="domain" description="C2H2-type" evidence="19">
    <location>
        <begin position="346"/>
        <end position="369"/>
    </location>
</feature>
<keyword evidence="3" id="KW-0217">Developmental protein</keyword>
<dbReference type="PROSITE" id="PS00028">
    <property type="entry name" value="ZINC_FINGER_C2H2_1"/>
    <property type="match status" value="21"/>
</dbReference>
<feature type="domain" description="C2H2-type" evidence="19">
    <location>
        <begin position="383"/>
        <end position="411"/>
    </location>
</feature>
<dbReference type="HOGENOM" id="CLU_004018_0_0_1"/>
<evidence type="ECO:0000256" key="2">
    <source>
        <dbReference type="ARBA" id="ARBA00006991"/>
    </source>
</evidence>
<keyword evidence="15" id="KW-0539">Nucleus</keyword>
<keyword evidence="13" id="KW-0010">Activator</keyword>
<dbReference type="GO" id="GO:0008270">
    <property type="term" value="F:zinc ion binding"/>
    <property type="evidence" value="ECO:0007669"/>
    <property type="project" value="UniProtKB-KW"/>
</dbReference>
<keyword evidence="12" id="KW-0238">DNA-binding</keyword>
<feature type="domain" description="C2H2-type" evidence="19">
    <location>
        <begin position="590"/>
        <end position="618"/>
    </location>
</feature>
<feature type="domain" description="C2H2-type" evidence="19">
    <location>
        <begin position="803"/>
        <end position="830"/>
    </location>
</feature>
<feature type="region of interest" description="Disordered" evidence="18">
    <location>
        <begin position="98"/>
        <end position="121"/>
    </location>
</feature>
<dbReference type="STRING" id="99883.ENSTNIP00000007712"/>
<feature type="domain" description="C2H2-type" evidence="19">
    <location>
        <begin position="46"/>
        <end position="73"/>
    </location>
</feature>
<dbReference type="GeneTree" id="ENSGT00940000158492"/>
<evidence type="ECO:0000256" key="16">
    <source>
        <dbReference type="ARBA" id="ARBA00067811"/>
    </source>
</evidence>
<keyword evidence="7 17" id="KW-0863">Zinc-finger</keyword>
<feature type="domain" description="C2H2-type" evidence="19">
    <location>
        <begin position="127"/>
        <end position="150"/>
    </location>
</feature>
<feature type="compositionally biased region" description="Basic and acidic residues" evidence="18">
    <location>
        <begin position="256"/>
        <end position="266"/>
    </location>
</feature>
<dbReference type="SMART" id="SM00355">
    <property type="entry name" value="ZnF_C2H2"/>
    <property type="match status" value="25"/>
</dbReference>
<reference evidence="20" key="2">
    <citation type="submission" date="2025-08" db="UniProtKB">
        <authorList>
            <consortium name="Ensembl"/>
        </authorList>
    </citation>
    <scope>IDENTIFICATION</scope>
</reference>
<evidence type="ECO:0000256" key="9">
    <source>
        <dbReference type="ARBA" id="ARBA00022833"/>
    </source>
</evidence>
<dbReference type="FunFam" id="3.30.160.60:FF:000167">
    <property type="entry name" value="Zinc finger protein 521"/>
    <property type="match status" value="1"/>
</dbReference>
<keyword evidence="14" id="KW-0804">Transcription</keyword>
<proteinExistence type="inferred from homology"/>
<keyword evidence="8" id="KW-0221">Differentiation</keyword>
<evidence type="ECO:0000256" key="12">
    <source>
        <dbReference type="ARBA" id="ARBA00023125"/>
    </source>
</evidence>
<feature type="region of interest" description="Disordered" evidence="18">
    <location>
        <begin position="469"/>
        <end position="498"/>
    </location>
</feature>
<dbReference type="FunFam" id="3.30.160.60:FF:001049">
    <property type="entry name" value="zinc finger protein 319"/>
    <property type="match status" value="1"/>
</dbReference>
<comment type="subcellular location">
    <subcellularLocation>
        <location evidence="1">Nucleus</location>
    </subcellularLocation>
</comment>
<keyword evidence="11" id="KW-0805">Transcription regulation</keyword>
<dbReference type="FunFam" id="3.30.160.60:FF:000483">
    <property type="entry name" value="Zinc finger protein 423"/>
    <property type="match status" value="1"/>
</dbReference>
<feature type="domain" description="C2H2-type" evidence="19">
    <location>
        <begin position="757"/>
        <end position="784"/>
    </location>
</feature>
<dbReference type="PANTHER" id="PTHR24379">
    <property type="entry name" value="KRAB AND ZINC FINGER DOMAIN-CONTAINING"/>
    <property type="match status" value="1"/>
</dbReference>
<dbReference type="Proteomes" id="UP000007303">
    <property type="component" value="Unassembled WGS sequence"/>
</dbReference>
<dbReference type="OMA" id="RDEGQGW"/>
<evidence type="ECO:0000313" key="20">
    <source>
        <dbReference type="Ensembl" id="ENSTNIP00000007712.1"/>
    </source>
</evidence>
<feature type="domain" description="C2H2-type" evidence="19">
    <location>
        <begin position="159"/>
        <end position="187"/>
    </location>
</feature>
<dbReference type="InParanoid" id="H3CHI4"/>
<feature type="domain" description="C2H2-type" evidence="19">
    <location>
        <begin position="651"/>
        <end position="674"/>
    </location>
</feature>
<feature type="domain" description="C2H2-type" evidence="19">
    <location>
        <begin position="18"/>
        <end position="45"/>
    </location>
</feature>
<dbReference type="PROSITE" id="PS50157">
    <property type="entry name" value="ZINC_FINGER_C2H2_2"/>
    <property type="match status" value="16"/>
</dbReference>
<feature type="compositionally biased region" description="Basic and acidic residues" evidence="18">
    <location>
        <begin position="101"/>
        <end position="113"/>
    </location>
</feature>
<dbReference type="GO" id="GO:0005654">
    <property type="term" value="C:nucleoplasm"/>
    <property type="evidence" value="ECO:0007669"/>
    <property type="project" value="UniProtKB-ARBA"/>
</dbReference>
<dbReference type="InterPro" id="IPR036236">
    <property type="entry name" value="Znf_C2H2_sf"/>
</dbReference>
<protein>
    <recommendedName>
        <fullName evidence="16">Zinc finger protein 423</fullName>
    </recommendedName>
</protein>
<comment type="similarity">
    <text evidence="2">Belongs to the krueppel C2H2-type zinc-finger protein family.</text>
</comment>
<feature type="domain" description="C2H2-type" evidence="19">
    <location>
        <begin position="832"/>
        <end position="859"/>
    </location>
</feature>
<keyword evidence="6" id="KW-0677">Repeat</keyword>
<keyword evidence="21" id="KW-1185">Reference proteome</keyword>
<evidence type="ECO:0000256" key="1">
    <source>
        <dbReference type="ARBA" id="ARBA00004123"/>
    </source>
</evidence>
<feature type="domain" description="C2H2-type" evidence="19">
    <location>
        <begin position="620"/>
        <end position="648"/>
    </location>
</feature>
<feature type="region of interest" description="Disordered" evidence="18">
    <location>
        <begin position="212"/>
        <end position="266"/>
    </location>
</feature>
<evidence type="ECO:0000256" key="4">
    <source>
        <dbReference type="ARBA" id="ARBA00022491"/>
    </source>
</evidence>
<feature type="compositionally biased region" description="Low complexity" evidence="18">
    <location>
        <begin position="227"/>
        <end position="241"/>
    </location>
</feature>
<evidence type="ECO:0000313" key="21">
    <source>
        <dbReference type="Proteomes" id="UP000007303"/>
    </source>
</evidence>
<evidence type="ECO:0000256" key="8">
    <source>
        <dbReference type="ARBA" id="ARBA00022782"/>
    </source>
</evidence>
<dbReference type="SUPFAM" id="SSF57667">
    <property type="entry name" value="beta-beta-alpha zinc fingers"/>
    <property type="match status" value="8"/>
</dbReference>
<dbReference type="FunFam" id="3.30.160.60:FF:004063">
    <property type="entry name" value="Zinc finger protein 423"/>
    <property type="match status" value="1"/>
</dbReference>
<evidence type="ECO:0000256" key="6">
    <source>
        <dbReference type="ARBA" id="ARBA00022737"/>
    </source>
</evidence>
<feature type="domain" description="C2H2-type" evidence="19">
    <location>
        <begin position="501"/>
        <end position="523"/>
    </location>
</feature>
<evidence type="ECO:0000256" key="5">
    <source>
        <dbReference type="ARBA" id="ARBA00022723"/>
    </source>
</evidence>
<dbReference type="AlphaFoldDB" id="H3CHI4"/>
<dbReference type="Pfam" id="PF13912">
    <property type="entry name" value="zf-C2H2_6"/>
    <property type="match status" value="5"/>
</dbReference>
<dbReference type="Gene3D" id="3.30.160.60">
    <property type="entry name" value="Classic Zinc Finger"/>
    <property type="match status" value="13"/>
</dbReference>
<dbReference type="FunCoup" id="H3CHI4">
    <property type="interactions" value="809"/>
</dbReference>
<dbReference type="InterPro" id="IPR013087">
    <property type="entry name" value="Znf_C2H2_type"/>
</dbReference>
<keyword evidence="5" id="KW-0479">Metal-binding</keyword>
<evidence type="ECO:0000256" key="7">
    <source>
        <dbReference type="ARBA" id="ARBA00022771"/>
    </source>
</evidence>
<keyword evidence="10" id="KW-0524">Neurogenesis</keyword>
<dbReference type="GO" id="GO:0007399">
    <property type="term" value="P:nervous system development"/>
    <property type="evidence" value="ECO:0007669"/>
    <property type="project" value="UniProtKB-KW"/>
</dbReference>
<evidence type="ECO:0000256" key="11">
    <source>
        <dbReference type="ARBA" id="ARBA00023015"/>
    </source>
</evidence>
<dbReference type="Pfam" id="PF00096">
    <property type="entry name" value="zf-C2H2"/>
    <property type="match status" value="5"/>
</dbReference>
<dbReference type="FunFam" id="3.30.160.60:FF:000107">
    <property type="entry name" value="Zinc finger protein 521"/>
    <property type="match status" value="1"/>
</dbReference>
<feature type="domain" description="C2H2-type" evidence="19">
    <location>
        <begin position="995"/>
        <end position="1023"/>
    </location>
</feature>